<feature type="region of interest" description="Disordered" evidence="1">
    <location>
        <begin position="24"/>
        <end position="62"/>
    </location>
</feature>
<keyword evidence="3" id="KW-1185">Reference proteome</keyword>
<feature type="compositionally biased region" description="Basic and acidic residues" evidence="1">
    <location>
        <begin position="39"/>
        <end position="51"/>
    </location>
</feature>
<evidence type="ECO:0000256" key="1">
    <source>
        <dbReference type="SAM" id="MobiDB-lite"/>
    </source>
</evidence>
<name>A0ABR2ATG8_9ROSI</name>
<proteinExistence type="predicted"/>
<dbReference type="EMBL" id="JBBPBM010000339">
    <property type="protein sequence ID" value="KAK8496880.1"/>
    <property type="molecule type" value="Genomic_DNA"/>
</dbReference>
<comment type="caution">
    <text evidence="2">The sequence shown here is derived from an EMBL/GenBank/DDBJ whole genome shotgun (WGS) entry which is preliminary data.</text>
</comment>
<evidence type="ECO:0000313" key="3">
    <source>
        <dbReference type="Proteomes" id="UP001472677"/>
    </source>
</evidence>
<protein>
    <submittedName>
        <fullName evidence="2">Uncharacterized protein</fullName>
    </submittedName>
</protein>
<organism evidence="2 3">
    <name type="scientific">Hibiscus sabdariffa</name>
    <name type="common">roselle</name>
    <dbReference type="NCBI Taxonomy" id="183260"/>
    <lineage>
        <taxon>Eukaryota</taxon>
        <taxon>Viridiplantae</taxon>
        <taxon>Streptophyta</taxon>
        <taxon>Embryophyta</taxon>
        <taxon>Tracheophyta</taxon>
        <taxon>Spermatophyta</taxon>
        <taxon>Magnoliopsida</taxon>
        <taxon>eudicotyledons</taxon>
        <taxon>Gunneridae</taxon>
        <taxon>Pentapetalae</taxon>
        <taxon>rosids</taxon>
        <taxon>malvids</taxon>
        <taxon>Malvales</taxon>
        <taxon>Malvaceae</taxon>
        <taxon>Malvoideae</taxon>
        <taxon>Hibiscus</taxon>
    </lineage>
</organism>
<gene>
    <name evidence="2" type="ORF">V6N12_072492</name>
</gene>
<dbReference type="Proteomes" id="UP001472677">
    <property type="component" value="Unassembled WGS sequence"/>
</dbReference>
<sequence>MVVVLIGNTNPGLSRRVVWYVGPKEQSEAEEEDGDGDGDGDRDLVLGEEKPSPVPSLPSSKNVECKRSNLYRMKDMIIEIFMWRDAAKSISGLDVHVERGTVELE</sequence>
<reference evidence="2 3" key="1">
    <citation type="journal article" date="2024" name="G3 (Bethesda)">
        <title>Genome assembly of Hibiscus sabdariffa L. provides insights into metabolisms of medicinal natural products.</title>
        <authorList>
            <person name="Kim T."/>
        </authorList>
    </citation>
    <scope>NUCLEOTIDE SEQUENCE [LARGE SCALE GENOMIC DNA]</scope>
    <source>
        <strain evidence="2">TK-2024</strain>
        <tissue evidence="2">Old leaves</tissue>
    </source>
</reference>
<evidence type="ECO:0000313" key="2">
    <source>
        <dbReference type="EMBL" id="KAK8496880.1"/>
    </source>
</evidence>
<feature type="compositionally biased region" description="Acidic residues" evidence="1">
    <location>
        <begin position="28"/>
        <end position="38"/>
    </location>
</feature>
<accession>A0ABR2ATG8</accession>